<dbReference type="GO" id="GO:0017056">
    <property type="term" value="F:structural constituent of nuclear pore"/>
    <property type="evidence" value="ECO:0007669"/>
    <property type="project" value="InterPro"/>
</dbReference>
<gene>
    <name evidence="8" type="ORF">DLAC_07638</name>
</gene>
<evidence type="ECO:0000313" key="9">
    <source>
        <dbReference type="Proteomes" id="UP000076078"/>
    </source>
</evidence>
<dbReference type="PANTHER" id="PTHR13257:SF0">
    <property type="entry name" value="NUCLEAR PORE COMPLEX PROTEIN NUP88"/>
    <property type="match status" value="1"/>
</dbReference>
<evidence type="ECO:0000256" key="2">
    <source>
        <dbReference type="ARBA" id="ARBA00022448"/>
    </source>
</evidence>
<accession>A0A151ZD14</accession>
<comment type="subcellular location">
    <subcellularLocation>
        <location evidence="1">Nucleus</location>
        <location evidence="1">Nuclear pore complex</location>
    </subcellularLocation>
</comment>
<dbReference type="OrthoDB" id="341482at2759"/>
<dbReference type="AlphaFoldDB" id="A0A151ZD14"/>
<dbReference type="PANTHER" id="PTHR13257">
    <property type="entry name" value="NUCLEOPORIN NUP84-RELATED"/>
    <property type="match status" value="1"/>
</dbReference>
<evidence type="ECO:0000256" key="6">
    <source>
        <dbReference type="ARBA" id="ARBA00023132"/>
    </source>
</evidence>
<keyword evidence="4" id="KW-0653">Protein transport</keyword>
<dbReference type="FunCoup" id="A0A151ZD14">
    <property type="interactions" value="4"/>
</dbReference>
<dbReference type="GO" id="GO:0006606">
    <property type="term" value="P:protein import into nucleus"/>
    <property type="evidence" value="ECO:0007669"/>
    <property type="project" value="TreeGrafter"/>
</dbReference>
<keyword evidence="9" id="KW-1185">Reference proteome</keyword>
<keyword evidence="2" id="KW-0813">Transport</keyword>
<organism evidence="8 9">
    <name type="scientific">Tieghemostelium lacteum</name>
    <name type="common">Slime mold</name>
    <name type="synonym">Dictyostelium lacteum</name>
    <dbReference type="NCBI Taxonomy" id="361077"/>
    <lineage>
        <taxon>Eukaryota</taxon>
        <taxon>Amoebozoa</taxon>
        <taxon>Evosea</taxon>
        <taxon>Eumycetozoa</taxon>
        <taxon>Dictyostelia</taxon>
        <taxon>Dictyosteliales</taxon>
        <taxon>Raperosteliaceae</taxon>
        <taxon>Tieghemostelium</taxon>
    </lineage>
</organism>
<evidence type="ECO:0000256" key="4">
    <source>
        <dbReference type="ARBA" id="ARBA00022927"/>
    </source>
</evidence>
<evidence type="ECO:0000256" key="3">
    <source>
        <dbReference type="ARBA" id="ARBA00022816"/>
    </source>
</evidence>
<dbReference type="GO" id="GO:0006406">
    <property type="term" value="P:mRNA export from nucleus"/>
    <property type="evidence" value="ECO:0007669"/>
    <property type="project" value="TreeGrafter"/>
</dbReference>
<evidence type="ECO:0000256" key="5">
    <source>
        <dbReference type="ARBA" id="ARBA00023010"/>
    </source>
</evidence>
<dbReference type="Proteomes" id="UP000076078">
    <property type="component" value="Unassembled WGS sequence"/>
</dbReference>
<keyword evidence="3" id="KW-0509">mRNA transport</keyword>
<dbReference type="GO" id="GO:0000055">
    <property type="term" value="P:ribosomal large subunit export from nucleus"/>
    <property type="evidence" value="ECO:0007669"/>
    <property type="project" value="InterPro"/>
</dbReference>
<keyword evidence="6" id="KW-0906">Nuclear pore complex</keyword>
<dbReference type="STRING" id="361077.A0A151ZD14"/>
<dbReference type="GO" id="GO:0000056">
    <property type="term" value="P:ribosomal small subunit export from nucleus"/>
    <property type="evidence" value="ECO:0007669"/>
    <property type="project" value="InterPro"/>
</dbReference>
<evidence type="ECO:0000313" key="8">
    <source>
        <dbReference type="EMBL" id="KYQ91837.1"/>
    </source>
</evidence>
<dbReference type="GO" id="GO:0005643">
    <property type="term" value="C:nuclear pore"/>
    <property type="evidence" value="ECO:0007669"/>
    <property type="project" value="UniProtKB-SubCell"/>
</dbReference>
<name>A0A151ZD14_TIELA</name>
<proteinExistence type="predicted"/>
<keyword evidence="5" id="KW-0811">Translocation</keyword>
<dbReference type="SUPFAM" id="SSF50978">
    <property type="entry name" value="WD40 repeat-like"/>
    <property type="match status" value="1"/>
</dbReference>
<reference evidence="8 9" key="1">
    <citation type="submission" date="2015-12" db="EMBL/GenBank/DDBJ databases">
        <title>Dictyostelia acquired genes for synthesis and detection of signals that induce cell-type specialization by lateral gene transfer from prokaryotes.</title>
        <authorList>
            <person name="Gloeckner G."/>
            <person name="Schaap P."/>
        </authorList>
    </citation>
    <scope>NUCLEOTIDE SEQUENCE [LARGE SCALE GENOMIC DNA]</scope>
    <source>
        <strain evidence="8 9">TK</strain>
    </source>
</reference>
<protein>
    <submittedName>
        <fullName evidence="8">Uncharacterized protein</fullName>
    </submittedName>
</protein>
<comment type="caution">
    <text evidence="8">The sequence shown here is derived from an EMBL/GenBank/DDBJ whole genome shotgun (WGS) entry which is preliminary data.</text>
</comment>
<dbReference type="InterPro" id="IPR037700">
    <property type="entry name" value="NUP88/NUP82"/>
</dbReference>
<evidence type="ECO:0000256" key="1">
    <source>
        <dbReference type="ARBA" id="ARBA00004567"/>
    </source>
</evidence>
<dbReference type="InterPro" id="IPR036322">
    <property type="entry name" value="WD40_repeat_dom_sf"/>
</dbReference>
<dbReference type="OMA" id="NTICAIR"/>
<sequence>MIKEVISLLESQNIFSKKFNNTVPPSENEIFPKSLKNYLTINKQTSEIYYFSPIETKLYVCKIHKDENDNRLKLKYQEIKLNIQQNLQQQVFKIELSNNDRYLAIHSISNCYILDLGPLLIDSLFSNEIESSTYNSIQYGAIESSIITIDKESQFYQVSYVIQQIEWHPLSENHLVLLYSNNHLKIYNVSKEQYERDLDLDNIDVCQSTDKSTKNNRRFISFSFGNCSQWNRFTMYLVTDKGVLYYICPLVPNNSVVDYQFYQQLKSDIVKNKLKAAVDKQTQLEKYYEQQYKWLLLSTVNGKTENDFGKWIRFSSQCNTNTPILQGPIYSNGSLPQETPIQLVTISSPLDTHQQQQQQKLTAFLLVILFQSGKLLVLLSTFDSKPMFTIDNPNNTSNSMELVEYEILDLGTKEHKSSSSLANRGMKYDEFSETLFAYNNSGVYSIHFPWLSEIDKMIHSKTRTQTEPSGSTSLIQIIQSGNNNIIALDSIISNRFGKFLLVIPSNFTPLIIERDIIIQSQERLSTLQSDTKALDKDIYQGLNKLDQIETRSPLQSQLSTAPPVIPRISLNHNQKLNRDLIMSHLLSLKDHIFVQLSYCNQLDSEVRNRIQQLEKIQNLDHLKQFQMFKTNFERLKLNHVDLTQKSKIIEKIQDTTMQQIDLNIQTIQQGTPLSDLEIDYIKQLKSIDHNLQVFDSNIDKISKQIDSINQQKQKSTESNIIQQNTISDQTKLDQIEQVLTLQSKKIDNTTDHLESLFKFLAELSLGK</sequence>
<dbReference type="EMBL" id="LODT01000034">
    <property type="protein sequence ID" value="KYQ91837.1"/>
    <property type="molecule type" value="Genomic_DNA"/>
</dbReference>
<evidence type="ECO:0000256" key="7">
    <source>
        <dbReference type="ARBA" id="ARBA00023242"/>
    </source>
</evidence>
<keyword evidence="7" id="KW-0539">Nucleus</keyword>
<dbReference type="InParanoid" id="A0A151ZD14"/>